<name>A0A4S8KQX9_DENBC</name>
<dbReference type="Proteomes" id="UP000297245">
    <property type="component" value="Unassembled WGS sequence"/>
</dbReference>
<gene>
    <name evidence="1" type="ORF">K435DRAFT_604047</name>
</gene>
<accession>A0A4S8KQX9</accession>
<sequence>LDKKGSLMVTGKKRKAEAGPIESFLDRALTVAEEAESEPLLLRAFVSANWAMHSVENPYFCKYIHFLCPSYTPPTRYVL</sequence>
<dbReference type="OrthoDB" id="3049142at2759"/>
<keyword evidence="2" id="KW-1185">Reference proteome</keyword>
<protein>
    <submittedName>
        <fullName evidence="1">Uncharacterized protein</fullName>
    </submittedName>
</protein>
<evidence type="ECO:0000313" key="2">
    <source>
        <dbReference type="Proteomes" id="UP000297245"/>
    </source>
</evidence>
<organism evidence="1 2">
    <name type="scientific">Dendrothele bispora (strain CBS 962.96)</name>
    <dbReference type="NCBI Taxonomy" id="1314807"/>
    <lineage>
        <taxon>Eukaryota</taxon>
        <taxon>Fungi</taxon>
        <taxon>Dikarya</taxon>
        <taxon>Basidiomycota</taxon>
        <taxon>Agaricomycotina</taxon>
        <taxon>Agaricomycetes</taxon>
        <taxon>Agaricomycetidae</taxon>
        <taxon>Agaricales</taxon>
        <taxon>Agaricales incertae sedis</taxon>
        <taxon>Dendrothele</taxon>
    </lineage>
</organism>
<feature type="non-terminal residue" evidence="1">
    <location>
        <position position="1"/>
    </location>
</feature>
<dbReference type="EMBL" id="ML180261">
    <property type="protein sequence ID" value="THU78109.1"/>
    <property type="molecule type" value="Genomic_DNA"/>
</dbReference>
<dbReference type="AlphaFoldDB" id="A0A4S8KQX9"/>
<reference evidence="1 2" key="1">
    <citation type="journal article" date="2019" name="Nat. Ecol. Evol.">
        <title>Megaphylogeny resolves global patterns of mushroom evolution.</title>
        <authorList>
            <person name="Varga T."/>
            <person name="Krizsan K."/>
            <person name="Foldi C."/>
            <person name="Dima B."/>
            <person name="Sanchez-Garcia M."/>
            <person name="Sanchez-Ramirez S."/>
            <person name="Szollosi G.J."/>
            <person name="Szarkandi J.G."/>
            <person name="Papp V."/>
            <person name="Albert L."/>
            <person name="Andreopoulos W."/>
            <person name="Angelini C."/>
            <person name="Antonin V."/>
            <person name="Barry K.W."/>
            <person name="Bougher N.L."/>
            <person name="Buchanan P."/>
            <person name="Buyck B."/>
            <person name="Bense V."/>
            <person name="Catcheside P."/>
            <person name="Chovatia M."/>
            <person name="Cooper J."/>
            <person name="Damon W."/>
            <person name="Desjardin D."/>
            <person name="Finy P."/>
            <person name="Geml J."/>
            <person name="Haridas S."/>
            <person name="Hughes K."/>
            <person name="Justo A."/>
            <person name="Karasinski D."/>
            <person name="Kautmanova I."/>
            <person name="Kiss B."/>
            <person name="Kocsube S."/>
            <person name="Kotiranta H."/>
            <person name="LaButti K.M."/>
            <person name="Lechner B.E."/>
            <person name="Liimatainen K."/>
            <person name="Lipzen A."/>
            <person name="Lukacs Z."/>
            <person name="Mihaltcheva S."/>
            <person name="Morgado L.N."/>
            <person name="Niskanen T."/>
            <person name="Noordeloos M.E."/>
            <person name="Ohm R.A."/>
            <person name="Ortiz-Santana B."/>
            <person name="Ovrebo C."/>
            <person name="Racz N."/>
            <person name="Riley R."/>
            <person name="Savchenko A."/>
            <person name="Shiryaev A."/>
            <person name="Soop K."/>
            <person name="Spirin V."/>
            <person name="Szebenyi C."/>
            <person name="Tomsovsky M."/>
            <person name="Tulloss R.E."/>
            <person name="Uehling J."/>
            <person name="Grigoriev I.V."/>
            <person name="Vagvolgyi C."/>
            <person name="Papp T."/>
            <person name="Martin F.M."/>
            <person name="Miettinen O."/>
            <person name="Hibbett D.S."/>
            <person name="Nagy L.G."/>
        </authorList>
    </citation>
    <scope>NUCLEOTIDE SEQUENCE [LARGE SCALE GENOMIC DNA]</scope>
    <source>
        <strain evidence="1 2">CBS 962.96</strain>
    </source>
</reference>
<proteinExistence type="predicted"/>
<feature type="non-terminal residue" evidence="1">
    <location>
        <position position="79"/>
    </location>
</feature>
<evidence type="ECO:0000313" key="1">
    <source>
        <dbReference type="EMBL" id="THU78109.1"/>
    </source>
</evidence>